<dbReference type="Proteomes" id="UP000199690">
    <property type="component" value="Unassembled WGS sequence"/>
</dbReference>
<sequence>MKRAGTGKQASKALAGGGLPWTGITAVAVVLAFAGGIFGYVYVQYADKAERDAAMAKWTPSETNRDPARQIPGVVVEDYEAGKHVDPAQRVNYDYSPAFGGPHDGIWAACEGTVYDVPVRTENLVHSLEHGAVWIAYDPERVDGAELDALRAKVDGQQYMALSPYPGLDQPISLQSWGRRLKVAEAADPRIDQFISSTRTNPYTHPEVGASCSALGPGGFDPDSPPPFDPNPPGPDAVPMAAGRGAAGKEDPA</sequence>
<proteinExistence type="predicted"/>
<keyword evidence="2" id="KW-0472">Membrane</keyword>
<accession>A0A1H6AA98</accession>
<reference evidence="5 6" key="2">
    <citation type="submission" date="2016-10" db="EMBL/GenBank/DDBJ databases">
        <authorList>
            <person name="Varghese N."/>
            <person name="Submissions S."/>
        </authorList>
    </citation>
    <scope>NUCLEOTIDE SEQUENCE [LARGE SCALE GENOMIC DNA]</scope>
    <source>
        <strain evidence="6">ATCC 20501</strain>
        <strain evidence="4 5">CGMCC 4.3529</strain>
    </source>
</reference>
<dbReference type="Pfam" id="PF11303">
    <property type="entry name" value="DUF3105"/>
    <property type="match status" value="1"/>
</dbReference>
<protein>
    <recommendedName>
        <fullName evidence="7">DUF3105 domain-containing protein</fullName>
    </recommendedName>
</protein>
<feature type="transmembrane region" description="Helical" evidence="2">
    <location>
        <begin position="21"/>
        <end position="43"/>
    </location>
</feature>
<dbReference type="Proteomes" id="UP000236729">
    <property type="component" value="Unassembled WGS sequence"/>
</dbReference>
<keyword evidence="2" id="KW-1133">Transmembrane helix</keyword>
<dbReference type="EMBL" id="FOME01000012">
    <property type="protein sequence ID" value="SFE52709.1"/>
    <property type="molecule type" value="Genomic_DNA"/>
</dbReference>
<reference evidence="3" key="1">
    <citation type="submission" date="2016-10" db="EMBL/GenBank/DDBJ databases">
        <authorList>
            <person name="de Groot N.N."/>
        </authorList>
    </citation>
    <scope>NUCLEOTIDE SEQUENCE [LARGE SCALE GENOMIC DNA]</scope>
    <source>
        <strain evidence="3">ATCC 20501</strain>
    </source>
</reference>
<dbReference type="InterPro" id="IPR021454">
    <property type="entry name" value="DUF3105"/>
</dbReference>
<keyword evidence="2" id="KW-0812">Transmembrane</keyword>
<feature type="compositionally biased region" description="Pro residues" evidence="1">
    <location>
        <begin position="223"/>
        <end position="236"/>
    </location>
</feature>
<name>A0A1H6AA98_9PSEU</name>
<evidence type="ECO:0000313" key="4">
    <source>
        <dbReference type="EMBL" id="SFE52709.1"/>
    </source>
</evidence>
<keyword evidence="5" id="KW-1185">Reference proteome</keyword>
<dbReference type="AlphaFoldDB" id="A0A1H6AA98"/>
<dbReference type="EMBL" id="FNVB01000003">
    <property type="protein sequence ID" value="SEG45230.1"/>
    <property type="molecule type" value="Genomic_DNA"/>
</dbReference>
<evidence type="ECO:0000256" key="2">
    <source>
        <dbReference type="SAM" id="Phobius"/>
    </source>
</evidence>
<dbReference type="RefSeq" id="WP_235863755.1">
    <property type="nucleotide sequence ID" value="NZ_FNVB01000003.1"/>
</dbReference>
<accession>A0A1I2B9G1</accession>
<evidence type="ECO:0008006" key="7">
    <source>
        <dbReference type="Google" id="ProtNLM"/>
    </source>
</evidence>
<evidence type="ECO:0000313" key="6">
    <source>
        <dbReference type="Proteomes" id="UP000236729"/>
    </source>
</evidence>
<evidence type="ECO:0000313" key="3">
    <source>
        <dbReference type="EMBL" id="SEG45230.1"/>
    </source>
</evidence>
<organism evidence="3 6">
    <name type="scientific">Saccharopolyspora kobensis</name>
    <dbReference type="NCBI Taxonomy" id="146035"/>
    <lineage>
        <taxon>Bacteria</taxon>
        <taxon>Bacillati</taxon>
        <taxon>Actinomycetota</taxon>
        <taxon>Actinomycetes</taxon>
        <taxon>Pseudonocardiales</taxon>
        <taxon>Pseudonocardiaceae</taxon>
        <taxon>Saccharopolyspora</taxon>
    </lineage>
</organism>
<gene>
    <name evidence="3" type="ORF">SAMN02982929_02210</name>
    <name evidence="4" type="ORF">SAMN05216506_11244</name>
</gene>
<feature type="region of interest" description="Disordered" evidence="1">
    <location>
        <begin position="197"/>
        <end position="253"/>
    </location>
</feature>
<evidence type="ECO:0000256" key="1">
    <source>
        <dbReference type="SAM" id="MobiDB-lite"/>
    </source>
</evidence>
<evidence type="ECO:0000313" key="5">
    <source>
        <dbReference type="Proteomes" id="UP000199690"/>
    </source>
</evidence>